<dbReference type="FunFam" id="3.20.20.70:FF:000037">
    <property type="entry name" value="Tryptophan synthase alpha chain"/>
    <property type="match status" value="1"/>
</dbReference>
<dbReference type="PANTHER" id="PTHR43406">
    <property type="entry name" value="TRYPTOPHAN SYNTHASE, ALPHA CHAIN"/>
    <property type="match status" value="1"/>
</dbReference>
<keyword evidence="4 9" id="KW-0028">Amino-acid biosynthesis</keyword>
<dbReference type="GO" id="GO:0004834">
    <property type="term" value="F:tryptophan synthase activity"/>
    <property type="evidence" value="ECO:0007669"/>
    <property type="project" value="UniProtKB-UniRule"/>
</dbReference>
<sequence>MGKLFLEKAFQKELNSGNKIFIPYIMAGDGGIENLIDSLKLLEEAGASAIELGIPFSDPVADGPTIQQAGKRALDNGVNLKQVLDELTVRREEIGIPLVFMTYINPVYKYGIQHFFRRCEEAGVDGVIIPDLPAEHRDLISSPAEEHGIAVIQLATLTSPEERISELAGLSEGFLYAVTINGTTGARSAVNESIGKHLQLLKKYSKVPVLAGFGISTPDHVREMTRDCDGVIVGSRIIELLQEGNFTEMKGLMDAAKMSGVKR</sequence>
<evidence type="ECO:0000256" key="5">
    <source>
        <dbReference type="ARBA" id="ARBA00022822"/>
    </source>
</evidence>
<comment type="caution">
    <text evidence="11">The sequence shown here is derived from an EMBL/GenBank/DDBJ whole genome shotgun (WGS) entry which is preliminary data.</text>
</comment>
<keyword evidence="12" id="KW-1185">Reference proteome</keyword>
<dbReference type="Pfam" id="PF00290">
    <property type="entry name" value="Trp_syntA"/>
    <property type="match status" value="1"/>
</dbReference>
<dbReference type="NCBIfam" id="TIGR00262">
    <property type="entry name" value="trpA"/>
    <property type="match status" value="1"/>
</dbReference>
<evidence type="ECO:0000256" key="10">
    <source>
        <dbReference type="RuleBase" id="RU003662"/>
    </source>
</evidence>
<dbReference type="UniPathway" id="UPA00035">
    <property type="reaction ID" value="UER00044"/>
</dbReference>
<dbReference type="InterPro" id="IPR013785">
    <property type="entry name" value="Aldolase_TIM"/>
</dbReference>
<feature type="active site" description="Proton acceptor" evidence="9">
    <location>
        <position position="62"/>
    </location>
</feature>
<comment type="subunit">
    <text evidence="3 9">Tetramer of two alpha and two beta chains.</text>
</comment>
<dbReference type="PANTHER" id="PTHR43406:SF1">
    <property type="entry name" value="TRYPTOPHAN SYNTHASE ALPHA CHAIN, CHLOROPLASTIC"/>
    <property type="match status" value="1"/>
</dbReference>
<proteinExistence type="inferred from homology"/>
<evidence type="ECO:0000256" key="8">
    <source>
        <dbReference type="ARBA" id="ARBA00049047"/>
    </source>
</evidence>
<evidence type="ECO:0000256" key="3">
    <source>
        <dbReference type="ARBA" id="ARBA00011270"/>
    </source>
</evidence>
<keyword evidence="6 9" id="KW-0057">Aromatic amino acid biosynthesis</keyword>
<dbReference type="Gene3D" id="3.20.20.70">
    <property type="entry name" value="Aldolase class I"/>
    <property type="match status" value="1"/>
</dbReference>
<name>A0A1J6WT40_9BACI</name>
<accession>A0A1J6WT40</accession>
<comment type="catalytic activity">
    <reaction evidence="8 9">
        <text>(1S,2R)-1-C-(indol-3-yl)glycerol 3-phosphate + L-serine = D-glyceraldehyde 3-phosphate + L-tryptophan + H2O</text>
        <dbReference type="Rhea" id="RHEA:10532"/>
        <dbReference type="ChEBI" id="CHEBI:15377"/>
        <dbReference type="ChEBI" id="CHEBI:33384"/>
        <dbReference type="ChEBI" id="CHEBI:57912"/>
        <dbReference type="ChEBI" id="CHEBI:58866"/>
        <dbReference type="ChEBI" id="CHEBI:59776"/>
        <dbReference type="EC" id="4.2.1.20"/>
    </reaction>
</comment>
<gene>
    <name evidence="9" type="primary">trpA</name>
    <name evidence="11" type="ORF">BHE18_10200</name>
</gene>
<organism evidence="11 12">
    <name type="scientific">Rossellomorea aquimaris</name>
    <dbReference type="NCBI Taxonomy" id="189382"/>
    <lineage>
        <taxon>Bacteria</taxon>
        <taxon>Bacillati</taxon>
        <taxon>Bacillota</taxon>
        <taxon>Bacilli</taxon>
        <taxon>Bacillales</taxon>
        <taxon>Bacillaceae</taxon>
        <taxon>Rossellomorea</taxon>
    </lineage>
</organism>
<dbReference type="AlphaFoldDB" id="A0A1J6WT40"/>
<dbReference type="InterPro" id="IPR018204">
    <property type="entry name" value="Trp_synthase_alpha_AS"/>
</dbReference>
<protein>
    <recommendedName>
        <fullName evidence="9">Tryptophan synthase alpha chain</fullName>
        <ecNumber evidence="9">4.2.1.20</ecNumber>
    </recommendedName>
</protein>
<evidence type="ECO:0000313" key="11">
    <source>
        <dbReference type="EMBL" id="OIU71387.1"/>
    </source>
</evidence>
<evidence type="ECO:0000256" key="9">
    <source>
        <dbReference type="HAMAP-Rule" id="MF_00131"/>
    </source>
</evidence>
<keyword evidence="7 9" id="KW-0456">Lyase</keyword>
<dbReference type="EMBL" id="MINN01000085">
    <property type="protein sequence ID" value="OIU71387.1"/>
    <property type="molecule type" value="Genomic_DNA"/>
</dbReference>
<dbReference type="PROSITE" id="PS00167">
    <property type="entry name" value="TRP_SYNTHASE_ALPHA"/>
    <property type="match status" value="1"/>
</dbReference>
<dbReference type="SUPFAM" id="SSF51366">
    <property type="entry name" value="Ribulose-phoshate binding barrel"/>
    <property type="match status" value="1"/>
</dbReference>
<dbReference type="InterPro" id="IPR002028">
    <property type="entry name" value="Trp_synthase_suA"/>
</dbReference>
<evidence type="ECO:0000256" key="4">
    <source>
        <dbReference type="ARBA" id="ARBA00022605"/>
    </source>
</evidence>
<comment type="similarity">
    <text evidence="9 10">Belongs to the TrpA family.</text>
</comment>
<dbReference type="CDD" id="cd04724">
    <property type="entry name" value="Tryptophan_synthase_alpha"/>
    <property type="match status" value="1"/>
</dbReference>
<feature type="active site" description="Proton acceptor" evidence="9">
    <location>
        <position position="51"/>
    </location>
</feature>
<dbReference type="RefSeq" id="WP_071618775.1">
    <property type="nucleotide sequence ID" value="NZ_MINN01000085.1"/>
</dbReference>
<comment type="function">
    <text evidence="1 9">The alpha subunit is responsible for the aldol cleavage of indoleglycerol phosphate to indole and glyceraldehyde 3-phosphate.</text>
</comment>
<evidence type="ECO:0000313" key="12">
    <source>
        <dbReference type="Proteomes" id="UP000182062"/>
    </source>
</evidence>
<dbReference type="InterPro" id="IPR011060">
    <property type="entry name" value="RibuloseP-bd_barrel"/>
</dbReference>
<evidence type="ECO:0000256" key="7">
    <source>
        <dbReference type="ARBA" id="ARBA00023239"/>
    </source>
</evidence>
<dbReference type="Proteomes" id="UP000182062">
    <property type="component" value="Unassembled WGS sequence"/>
</dbReference>
<dbReference type="OrthoDB" id="9804578at2"/>
<keyword evidence="5 9" id="KW-0822">Tryptophan biosynthesis</keyword>
<evidence type="ECO:0000256" key="2">
    <source>
        <dbReference type="ARBA" id="ARBA00004733"/>
    </source>
</evidence>
<dbReference type="GO" id="GO:0005829">
    <property type="term" value="C:cytosol"/>
    <property type="evidence" value="ECO:0007669"/>
    <property type="project" value="TreeGrafter"/>
</dbReference>
<evidence type="ECO:0000256" key="1">
    <source>
        <dbReference type="ARBA" id="ARBA00003365"/>
    </source>
</evidence>
<dbReference type="EC" id="4.2.1.20" evidence="9"/>
<evidence type="ECO:0000256" key="6">
    <source>
        <dbReference type="ARBA" id="ARBA00023141"/>
    </source>
</evidence>
<reference evidence="11 12" key="1">
    <citation type="submission" date="2016-09" db="EMBL/GenBank/DDBJ databases">
        <title>Bacillus aquimaris SAMM genome sequence reveals colonization and biosurfactant production capacities.</title>
        <authorList>
            <person name="Waghmode S.R."/>
            <person name="Suryavanshi M.V."/>
        </authorList>
    </citation>
    <scope>NUCLEOTIDE SEQUENCE [LARGE SCALE GENOMIC DNA]</scope>
    <source>
        <strain evidence="11 12">SAMM</strain>
    </source>
</reference>
<dbReference type="HAMAP" id="MF_00131">
    <property type="entry name" value="Trp_synth_alpha"/>
    <property type="match status" value="1"/>
</dbReference>
<comment type="pathway">
    <text evidence="2 9">Amino-acid biosynthesis; L-tryptophan biosynthesis; L-tryptophan from chorismate: step 5/5.</text>
</comment>